<evidence type="ECO:0000256" key="1">
    <source>
        <dbReference type="SAM" id="Phobius"/>
    </source>
</evidence>
<keyword evidence="1" id="KW-0812">Transmembrane</keyword>
<dbReference type="AlphaFoldDB" id="A0A3L8PSY7"/>
<name>A0A3L8PSY7_9ACTN</name>
<sequence>MSAPAAVPITRRSAMVLALASVAGLLMFLWPLVLQPSADAQRVDQPFLLLVLLPVVALVVLAELSEGGMDSKALAILGVLTAINAALRGLGAGTAGIEMVFFLLILAGRVFGPGFGYVLGCTTMFASALLTSGVGPWLPFQMLCSAWIGMGAGLLPRRVGGRAEIAMLAGYGIVCAYLFGMLMNLSSWPFLIGIDSGSLSFVPGDPVLENLQRFLVYTLLTSTAGWDTGRAITNTLLIVILGPALLTTLRRAARRARYLPPVDPAPERRPQL</sequence>
<dbReference type="Gene3D" id="1.10.1760.20">
    <property type="match status" value="1"/>
</dbReference>
<dbReference type="EMBL" id="RDBF01000001">
    <property type="protein sequence ID" value="RLV57538.1"/>
    <property type="molecule type" value="Genomic_DNA"/>
</dbReference>
<proteinExistence type="predicted"/>
<reference evidence="2 3" key="1">
    <citation type="submission" date="2018-10" db="EMBL/GenBank/DDBJ databases">
        <title>Aeromicrobium sp. 9W16Y-2 whole genome shotgun sequence.</title>
        <authorList>
            <person name="Li F."/>
        </authorList>
    </citation>
    <scope>NUCLEOTIDE SEQUENCE [LARGE SCALE GENOMIC DNA]</scope>
    <source>
        <strain evidence="2 3">9W16Y-2</strain>
    </source>
</reference>
<feature type="transmembrane region" description="Helical" evidence="1">
    <location>
        <begin position="14"/>
        <end position="34"/>
    </location>
</feature>
<dbReference type="RefSeq" id="WP_121792944.1">
    <property type="nucleotide sequence ID" value="NZ_RDBF01000001.1"/>
</dbReference>
<dbReference type="Proteomes" id="UP000282515">
    <property type="component" value="Unassembled WGS sequence"/>
</dbReference>
<feature type="transmembrane region" description="Helical" evidence="1">
    <location>
        <begin position="137"/>
        <end position="156"/>
    </location>
</feature>
<dbReference type="PIRSF" id="PIRSF037395">
    <property type="entry name" value="UCP037395_ABCper"/>
    <property type="match status" value="1"/>
</dbReference>
<comment type="caution">
    <text evidence="2">The sequence shown here is derived from an EMBL/GenBank/DDBJ whole genome shotgun (WGS) entry which is preliminary data.</text>
</comment>
<dbReference type="GO" id="GO:0022857">
    <property type="term" value="F:transmembrane transporter activity"/>
    <property type="evidence" value="ECO:0007669"/>
    <property type="project" value="InterPro"/>
</dbReference>
<organism evidence="2 3">
    <name type="scientific">Aeromicrobium phragmitis</name>
    <dbReference type="NCBI Taxonomy" id="2478914"/>
    <lineage>
        <taxon>Bacteria</taxon>
        <taxon>Bacillati</taxon>
        <taxon>Actinomycetota</taxon>
        <taxon>Actinomycetes</taxon>
        <taxon>Propionibacteriales</taxon>
        <taxon>Nocardioidaceae</taxon>
        <taxon>Aeromicrobium</taxon>
    </lineage>
</organism>
<protein>
    <submittedName>
        <fullName evidence="2">ECF transporter S component</fullName>
    </submittedName>
</protein>
<feature type="transmembrane region" description="Helical" evidence="1">
    <location>
        <begin position="46"/>
        <end position="65"/>
    </location>
</feature>
<dbReference type="OrthoDB" id="5185518at2"/>
<dbReference type="PROSITE" id="PS51318">
    <property type="entry name" value="TAT"/>
    <property type="match status" value="1"/>
</dbReference>
<keyword evidence="1" id="KW-1133">Transmembrane helix</keyword>
<dbReference type="InterPro" id="IPR024529">
    <property type="entry name" value="ECF_trnsprt_substrate-spec"/>
</dbReference>
<accession>A0A3L8PSY7</accession>
<gene>
    <name evidence="2" type="ORF">D9V41_02620</name>
</gene>
<dbReference type="InterPro" id="IPR017196">
    <property type="entry name" value="ECF_substrate-spec_UCP037395"/>
</dbReference>
<keyword evidence="3" id="KW-1185">Reference proteome</keyword>
<feature type="transmembrane region" description="Helical" evidence="1">
    <location>
        <begin position="231"/>
        <end position="249"/>
    </location>
</feature>
<evidence type="ECO:0000313" key="2">
    <source>
        <dbReference type="EMBL" id="RLV57538.1"/>
    </source>
</evidence>
<keyword evidence="1" id="KW-0472">Membrane</keyword>
<dbReference type="InterPro" id="IPR006311">
    <property type="entry name" value="TAT_signal"/>
</dbReference>
<dbReference type="Pfam" id="PF12822">
    <property type="entry name" value="ECF_trnsprt"/>
    <property type="match status" value="1"/>
</dbReference>
<evidence type="ECO:0000313" key="3">
    <source>
        <dbReference type="Proteomes" id="UP000282515"/>
    </source>
</evidence>
<feature type="transmembrane region" description="Helical" evidence="1">
    <location>
        <begin position="168"/>
        <end position="191"/>
    </location>
</feature>